<feature type="region of interest" description="Disordered" evidence="1">
    <location>
        <begin position="410"/>
        <end position="441"/>
    </location>
</feature>
<keyword evidence="3" id="KW-1185">Reference proteome</keyword>
<comment type="caution">
    <text evidence="2">The sequence shown here is derived from an EMBL/GenBank/DDBJ whole genome shotgun (WGS) entry which is preliminary data.</text>
</comment>
<organism evidence="2 3">
    <name type="scientific">Furculomyces boomerangus</name>
    <dbReference type="NCBI Taxonomy" id="61424"/>
    <lineage>
        <taxon>Eukaryota</taxon>
        <taxon>Fungi</taxon>
        <taxon>Fungi incertae sedis</taxon>
        <taxon>Zoopagomycota</taxon>
        <taxon>Kickxellomycotina</taxon>
        <taxon>Harpellomycetes</taxon>
        <taxon>Harpellales</taxon>
        <taxon>Harpellaceae</taxon>
        <taxon>Furculomyces</taxon>
    </lineage>
</organism>
<feature type="compositionally biased region" description="Basic and acidic residues" evidence="1">
    <location>
        <begin position="170"/>
        <end position="189"/>
    </location>
</feature>
<dbReference type="Proteomes" id="UP000245699">
    <property type="component" value="Unassembled WGS sequence"/>
</dbReference>
<evidence type="ECO:0000256" key="1">
    <source>
        <dbReference type="SAM" id="MobiDB-lite"/>
    </source>
</evidence>
<dbReference type="AlphaFoldDB" id="A0A2T9Y9D0"/>
<feature type="region of interest" description="Disordered" evidence="1">
    <location>
        <begin position="47"/>
        <end position="229"/>
    </location>
</feature>
<reference evidence="2 3" key="1">
    <citation type="journal article" date="2018" name="MBio">
        <title>Comparative Genomics Reveals the Core Gene Toolbox for the Fungus-Insect Symbiosis.</title>
        <authorList>
            <person name="Wang Y."/>
            <person name="Stata M."/>
            <person name="Wang W."/>
            <person name="Stajich J.E."/>
            <person name="White M.M."/>
            <person name="Moncalvo J.M."/>
        </authorList>
    </citation>
    <scope>NUCLEOTIDE SEQUENCE [LARGE SCALE GENOMIC DNA]</scope>
    <source>
        <strain evidence="2 3">AUS-77-4</strain>
    </source>
</reference>
<dbReference type="EMBL" id="MBFT01000589">
    <property type="protein sequence ID" value="PVU88941.1"/>
    <property type="molecule type" value="Genomic_DNA"/>
</dbReference>
<feature type="compositionally biased region" description="Low complexity" evidence="1">
    <location>
        <begin position="290"/>
        <end position="303"/>
    </location>
</feature>
<sequence length="601" mass="68285">MGPKKPSTRSSTTKGQTSLKNFFLFNGFDLEDQYLTENTQEEDAIQTNLSIHKTQKAPKFGKLSPRKIVTYGKKSPGNSKEKNSNTKNNLEKYQSTSKTPSKNPENDPKIITTPDSSTPILDSSSRKKLKQILTTKKIQIPKNTSGTDNVRSPDTMDTPNSQNHHTIKTRSSEKKELEKPPGISAEKKYSNTRKKLFTDKSNNNQKIKSSQAPHNNLDDKNLSPETQEKEIVTLPDIYKESMLEMSPKKPQSVWVEIKTKNINGDDSSDLIPKYEDKLSNNTDMKCLPVNNTPNNKLPANNNEKNVRGNKYETDPYYDLSDSSMESAIEMVIIEFYSTSSSDSDSDNDNVFEAIPKSRIDLYRTSREKGLPSVPTITNTLPKNSNKLSAQKALSNILKSHKKRRKQLDIFAKLNDDKDSSGSESDKSENSNNSNLEKSRSNKKNEIVGLIDQNSFTKLKELLSKENVELEDNFEKLNKVNSEYVEPLTSRKGLNNKSERLDLLDIEISKLYFKQNVETKNFIFETLAYDDFVNYSDHKQSLSDGDLESMLLFVISRGSFCSGFEELQNNIDYLLKNVENALEIHTLKFYEVPRTFDDGTEQ</sequence>
<evidence type="ECO:0000313" key="3">
    <source>
        <dbReference type="Proteomes" id="UP000245699"/>
    </source>
</evidence>
<feature type="compositionally biased region" description="Polar residues" evidence="1">
    <location>
        <begin position="141"/>
        <end position="164"/>
    </location>
</feature>
<feature type="region of interest" description="Disordered" evidence="1">
    <location>
        <begin position="282"/>
        <end position="310"/>
    </location>
</feature>
<feature type="compositionally biased region" description="Basic and acidic residues" evidence="1">
    <location>
        <begin position="216"/>
        <end position="229"/>
    </location>
</feature>
<proteinExistence type="predicted"/>
<gene>
    <name evidence="2" type="ORF">BB559_005325</name>
</gene>
<feature type="compositionally biased region" description="Low complexity" evidence="1">
    <location>
        <begin position="131"/>
        <end position="140"/>
    </location>
</feature>
<feature type="compositionally biased region" description="Polar residues" evidence="1">
    <location>
        <begin position="93"/>
        <end position="103"/>
    </location>
</feature>
<feature type="compositionally biased region" description="Polar residues" evidence="1">
    <location>
        <begin position="199"/>
        <end position="214"/>
    </location>
</feature>
<feature type="compositionally biased region" description="Polar residues" evidence="1">
    <location>
        <begin position="113"/>
        <end position="123"/>
    </location>
</feature>
<accession>A0A2T9Y9D0</accession>
<evidence type="ECO:0000313" key="2">
    <source>
        <dbReference type="EMBL" id="PVU88941.1"/>
    </source>
</evidence>
<name>A0A2T9Y9D0_9FUNG</name>
<feature type="compositionally biased region" description="Basic and acidic residues" evidence="1">
    <location>
        <begin position="413"/>
        <end position="428"/>
    </location>
</feature>
<protein>
    <submittedName>
        <fullName evidence="2">Uncharacterized protein</fullName>
    </submittedName>
</protein>